<dbReference type="Pfam" id="PF07963">
    <property type="entry name" value="N_methyl"/>
    <property type="match status" value="1"/>
</dbReference>
<dbReference type="InterPro" id="IPR045584">
    <property type="entry name" value="Pilin-like"/>
</dbReference>
<reference evidence="2" key="1">
    <citation type="submission" date="2018-06" db="EMBL/GenBank/DDBJ databases">
        <authorList>
            <person name="Zhirakovskaya E."/>
        </authorList>
    </citation>
    <scope>NUCLEOTIDE SEQUENCE</scope>
</reference>
<accession>A0A3B1AAH1</accession>
<evidence type="ECO:0000256" key="1">
    <source>
        <dbReference type="SAM" id="Phobius"/>
    </source>
</evidence>
<feature type="transmembrane region" description="Helical" evidence="1">
    <location>
        <begin position="7"/>
        <end position="27"/>
    </location>
</feature>
<keyword evidence="1" id="KW-1133">Transmembrane helix</keyword>
<dbReference type="PROSITE" id="PS00409">
    <property type="entry name" value="PROKAR_NTER_METHYL"/>
    <property type="match status" value="1"/>
</dbReference>
<dbReference type="EMBL" id="UOFU01000102">
    <property type="protein sequence ID" value="VAW96617.1"/>
    <property type="molecule type" value="Genomic_DNA"/>
</dbReference>
<protein>
    <recommendedName>
        <fullName evidence="3">MSHA pilin protein MshA</fullName>
    </recommendedName>
</protein>
<dbReference type="NCBIfam" id="TIGR02532">
    <property type="entry name" value="IV_pilin_GFxxxE"/>
    <property type="match status" value="1"/>
</dbReference>
<proteinExistence type="predicted"/>
<dbReference type="InterPro" id="IPR012902">
    <property type="entry name" value="N_methyl_site"/>
</dbReference>
<gene>
    <name evidence="2" type="ORF">MNBD_GAMMA20-193</name>
</gene>
<dbReference type="SUPFAM" id="SSF54523">
    <property type="entry name" value="Pili subunits"/>
    <property type="match status" value="1"/>
</dbReference>
<keyword evidence="1" id="KW-0472">Membrane</keyword>
<evidence type="ECO:0008006" key="3">
    <source>
        <dbReference type="Google" id="ProtNLM"/>
    </source>
</evidence>
<sequence length="145" mass="14157">MNREKGFTLIELVMVIVILGILAATALPKFIDTTGEARTAAVSGIAGGLGSSNAVNYAGSLAKGQVVGTALASATAITGITDTTTGCTNTVGGNLVDGVVFAASGSGTYALSGSALTSVGDTVTCTVTSNDDSTKTATFVLTGTK</sequence>
<dbReference type="Gene3D" id="3.30.700.10">
    <property type="entry name" value="Glycoprotein, Type 4 Pilin"/>
    <property type="match status" value="1"/>
</dbReference>
<name>A0A3B1AAH1_9ZZZZ</name>
<keyword evidence="1" id="KW-0812">Transmembrane</keyword>
<evidence type="ECO:0000313" key="2">
    <source>
        <dbReference type="EMBL" id="VAW96617.1"/>
    </source>
</evidence>
<organism evidence="2">
    <name type="scientific">hydrothermal vent metagenome</name>
    <dbReference type="NCBI Taxonomy" id="652676"/>
    <lineage>
        <taxon>unclassified sequences</taxon>
        <taxon>metagenomes</taxon>
        <taxon>ecological metagenomes</taxon>
    </lineage>
</organism>
<dbReference type="AlphaFoldDB" id="A0A3B1AAH1"/>